<protein>
    <recommendedName>
        <fullName evidence="3">BrnA antitoxin of type II toxin-antitoxin system</fullName>
    </recommendedName>
</protein>
<name>A0A423LGK5_PSEFL</name>
<accession>A0A423LGK5</accession>
<proteinExistence type="predicted"/>
<evidence type="ECO:0008006" key="3">
    <source>
        <dbReference type="Google" id="ProtNLM"/>
    </source>
</evidence>
<dbReference type="Proteomes" id="UP000285757">
    <property type="component" value="Unassembled WGS sequence"/>
</dbReference>
<evidence type="ECO:0000313" key="2">
    <source>
        <dbReference type="Proteomes" id="UP000285757"/>
    </source>
</evidence>
<comment type="caution">
    <text evidence="1">The sequence shown here is derived from an EMBL/GenBank/DDBJ whole genome shotgun (WGS) entry which is preliminary data.</text>
</comment>
<organism evidence="1 2">
    <name type="scientific">Pseudomonas fluorescens</name>
    <dbReference type="NCBI Taxonomy" id="294"/>
    <lineage>
        <taxon>Bacteria</taxon>
        <taxon>Pseudomonadati</taxon>
        <taxon>Pseudomonadota</taxon>
        <taxon>Gammaproteobacteria</taxon>
        <taxon>Pseudomonadales</taxon>
        <taxon>Pseudomonadaceae</taxon>
        <taxon>Pseudomonas</taxon>
    </lineage>
</organism>
<evidence type="ECO:0000313" key="1">
    <source>
        <dbReference type="EMBL" id="RON67398.1"/>
    </source>
</evidence>
<gene>
    <name evidence="1" type="ORF">BK671_15250</name>
</gene>
<reference evidence="1 2" key="1">
    <citation type="submission" date="2016-10" db="EMBL/GenBank/DDBJ databases">
        <title>Comparative genome analysis of multiple Pseudomonas spp. focuses on biocontrol and plant growth promoting traits.</title>
        <authorList>
            <person name="Tao X.-Y."/>
            <person name="Taylor C.G."/>
        </authorList>
    </citation>
    <scope>NUCLEOTIDE SEQUENCE [LARGE SCALE GENOMIC DNA]</scope>
    <source>
        <strain evidence="1 2">24D3</strain>
    </source>
</reference>
<sequence length="101" mass="11266">MPARLKYSRRPTAWSHGKTRVTIMLDDTVIEAARTVAENDGFSYQTVINNTLDHVLLDATAKPEQVESTGQFTATDLKRLEKKLSAAVGEIRRILEPDAKP</sequence>
<dbReference type="AlphaFoldDB" id="A0A423LGK5"/>
<dbReference type="EMBL" id="MOBU01000010">
    <property type="protein sequence ID" value="RON67398.1"/>
    <property type="molecule type" value="Genomic_DNA"/>
</dbReference>